<gene>
    <name evidence="2" type="ORF">FA13DRAFT_1797438</name>
</gene>
<dbReference type="AlphaFoldDB" id="A0A4Y7SR70"/>
<proteinExistence type="predicted"/>
<dbReference type="InterPro" id="IPR040976">
    <property type="entry name" value="Pkinase_fungal"/>
</dbReference>
<dbReference type="Pfam" id="PF17667">
    <property type="entry name" value="Pkinase_fungal"/>
    <property type="match status" value="1"/>
</dbReference>
<feature type="domain" description="Fungal-type protein kinase" evidence="1">
    <location>
        <begin position="6"/>
        <end position="93"/>
    </location>
</feature>
<dbReference type="OrthoDB" id="3048677at2759"/>
<reference evidence="2 3" key="1">
    <citation type="journal article" date="2019" name="Nat. Ecol. Evol.">
        <title>Megaphylogeny resolves global patterns of mushroom evolution.</title>
        <authorList>
            <person name="Varga T."/>
            <person name="Krizsan K."/>
            <person name="Foldi C."/>
            <person name="Dima B."/>
            <person name="Sanchez-Garcia M."/>
            <person name="Sanchez-Ramirez S."/>
            <person name="Szollosi G.J."/>
            <person name="Szarkandi J.G."/>
            <person name="Papp V."/>
            <person name="Albert L."/>
            <person name="Andreopoulos W."/>
            <person name="Angelini C."/>
            <person name="Antonin V."/>
            <person name="Barry K.W."/>
            <person name="Bougher N.L."/>
            <person name="Buchanan P."/>
            <person name="Buyck B."/>
            <person name="Bense V."/>
            <person name="Catcheside P."/>
            <person name="Chovatia M."/>
            <person name="Cooper J."/>
            <person name="Damon W."/>
            <person name="Desjardin D."/>
            <person name="Finy P."/>
            <person name="Geml J."/>
            <person name="Haridas S."/>
            <person name="Hughes K."/>
            <person name="Justo A."/>
            <person name="Karasinski D."/>
            <person name="Kautmanova I."/>
            <person name="Kiss B."/>
            <person name="Kocsube S."/>
            <person name="Kotiranta H."/>
            <person name="LaButti K.M."/>
            <person name="Lechner B.E."/>
            <person name="Liimatainen K."/>
            <person name="Lipzen A."/>
            <person name="Lukacs Z."/>
            <person name="Mihaltcheva S."/>
            <person name="Morgado L.N."/>
            <person name="Niskanen T."/>
            <person name="Noordeloos M.E."/>
            <person name="Ohm R.A."/>
            <person name="Ortiz-Santana B."/>
            <person name="Ovrebo C."/>
            <person name="Racz N."/>
            <person name="Riley R."/>
            <person name="Savchenko A."/>
            <person name="Shiryaev A."/>
            <person name="Soop K."/>
            <person name="Spirin V."/>
            <person name="Szebenyi C."/>
            <person name="Tomsovsky M."/>
            <person name="Tulloss R.E."/>
            <person name="Uehling J."/>
            <person name="Grigoriev I.V."/>
            <person name="Vagvolgyi C."/>
            <person name="Papp T."/>
            <person name="Martin F.M."/>
            <person name="Miettinen O."/>
            <person name="Hibbett D.S."/>
            <person name="Nagy L.G."/>
        </authorList>
    </citation>
    <scope>NUCLEOTIDE SEQUENCE [LARGE SCALE GENOMIC DNA]</scope>
    <source>
        <strain evidence="2 3">FP101781</strain>
    </source>
</reference>
<organism evidence="2 3">
    <name type="scientific">Coprinellus micaceus</name>
    <name type="common">Glistening ink-cap mushroom</name>
    <name type="synonym">Coprinus micaceus</name>
    <dbReference type="NCBI Taxonomy" id="71717"/>
    <lineage>
        <taxon>Eukaryota</taxon>
        <taxon>Fungi</taxon>
        <taxon>Dikarya</taxon>
        <taxon>Basidiomycota</taxon>
        <taxon>Agaricomycotina</taxon>
        <taxon>Agaricomycetes</taxon>
        <taxon>Agaricomycetidae</taxon>
        <taxon>Agaricales</taxon>
        <taxon>Agaricineae</taxon>
        <taxon>Psathyrellaceae</taxon>
        <taxon>Coprinellus</taxon>
    </lineage>
</organism>
<protein>
    <recommendedName>
        <fullName evidence="1">Fungal-type protein kinase domain-containing protein</fullName>
    </recommendedName>
</protein>
<evidence type="ECO:0000259" key="1">
    <source>
        <dbReference type="Pfam" id="PF17667"/>
    </source>
</evidence>
<accession>A0A4Y7SR70</accession>
<keyword evidence="3" id="KW-1185">Reference proteome</keyword>
<dbReference type="Proteomes" id="UP000298030">
    <property type="component" value="Unassembled WGS sequence"/>
</dbReference>
<evidence type="ECO:0000313" key="3">
    <source>
        <dbReference type="Proteomes" id="UP000298030"/>
    </source>
</evidence>
<sequence length="124" mass="14303">MCEYGKSGKDAAWNRDWLFSAATHLFNQDPVRCALYGLTIEDCNFSLWYFCRSHTAKSRAFNFMENPTTLVKVFISFMFAHSGLLGFDTNIHRVMYSPMDGCPSISYDYRLPINDNGPGRAHYY</sequence>
<dbReference type="EMBL" id="QPFP01000069">
    <property type="protein sequence ID" value="TEB24211.1"/>
    <property type="molecule type" value="Genomic_DNA"/>
</dbReference>
<evidence type="ECO:0000313" key="2">
    <source>
        <dbReference type="EMBL" id="TEB24211.1"/>
    </source>
</evidence>
<name>A0A4Y7SR70_COPMI</name>
<comment type="caution">
    <text evidence="2">The sequence shown here is derived from an EMBL/GenBank/DDBJ whole genome shotgun (WGS) entry which is preliminary data.</text>
</comment>